<dbReference type="Proteomes" id="UP000499080">
    <property type="component" value="Unassembled WGS sequence"/>
</dbReference>
<protein>
    <submittedName>
        <fullName evidence="1">Uncharacterized protein</fullName>
    </submittedName>
</protein>
<dbReference type="AlphaFoldDB" id="A0A4Y2T638"/>
<keyword evidence="2" id="KW-1185">Reference proteome</keyword>
<comment type="caution">
    <text evidence="1">The sequence shown here is derived from an EMBL/GenBank/DDBJ whole genome shotgun (WGS) entry which is preliminary data.</text>
</comment>
<evidence type="ECO:0000313" key="1">
    <source>
        <dbReference type="EMBL" id="GBN96088.1"/>
    </source>
</evidence>
<sequence>MEKYLGKEFKEMRTDYNASIAHCYVSLLPSQGQANVVRSFREHRRLFCTHARGGNGLVSIVNYTDRQTVNPLTDSKSKKLRIQMRPRWPSGKVFGLGAGGPQVRNRIPLKIRYVCGTVAR</sequence>
<accession>A0A4Y2T638</accession>
<dbReference type="EMBL" id="BGPR01026400">
    <property type="protein sequence ID" value="GBN96088.1"/>
    <property type="molecule type" value="Genomic_DNA"/>
</dbReference>
<proteinExistence type="predicted"/>
<gene>
    <name evidence="1" type="ORF">AVEN_139059_1</name>
</gene>
<organism evidence="1 2">
    <name type="scientific">Araneus ventricosus</name>
    <name type="common">Orbweaver spider</name>
    <name type="synonym">Epeira ventricosa</name>
    <dbReference type="NCBI Taxonomy" id="182803"/>
    <lineage>
        <taxon>Eukaryota</taxon>
        <taxon>Metazoa</taxon>
        <taxon>Ecdysozoa</taxon>
        <taxon>Arthropoda</taxon>
        <taxon>Chelicerata</taxon>
        <taxon>Arachnida</taxon>
        <taxon>Araneae</taxon>
        <taxon>Araneomorphae</taxon>
        <taxon>Entelegynae</taxon>
        <taxon>Araneoidea</taxon>
        <taxon>Araneidae</taxon>
        <taxon>Araneus</taxon>
    </lineage>
</organism>
<evidence type="ECO:0000313" key="2">
    <source>
        <dbReference type="Proteomes" id="UP000499080"/>
    </source>
</evidence>
<name>A0A4Y2T638_ARAVE</name>
<reference evidence="1 2" key="1">
    <citation type="journal article" date="2019" name="Sci. Rep.">
        <title>Orb-weaving spider Araneus ventricosus genome elucidates the spidroin gene catalogue.</title>
        <authorList>
            <person name="Kono N."/>
            <person name="Nakamura H."/>
            <person name="Ohtoshi R."/>
            <person name="Moran D.A.P."/>
            <person name="Shinohara A."/>
            <person name="Yoshida Y."/>
            <person name="Fujiwara M."/>
            <person name="Mori M."/>
            <person name="Tomita M."/>
            <person name="Arakawa K."/>
        </authorList>
    </citation>
    <scope>NUCLEOTIDE SEQUENCE [LARGE SCALE GENOMIC DNA]</scope>
</reference>